<keyword evidence="2 5" id="KW-0328">Glycosyltransferase</keyword>
<feature type="domain" description="Glycosyltransferase 2-like" evidence="4">
    <location>
        <begin position="7"/>
        <end position="133"/>
    </location>
</feature>
<dbReference type="RefSeq" id="WP_273676088.1">
    <property type="nucleotide sequence ID" value="NZ_JAQQXQ010000002.1"/>
</dbReference>
<dbReference type="InterPro" id="IPR001173">
    <property type="entry name" value="Glyco_trans_2-like"/>
</dbReference>
<protein>
    <submittedName>
        <fullName evidence="5">Glycosyltransferase</fullName>
        <ecNumber evidence="5">2.4.-.-</ecNumber>
    </submittedName>
</protein>
<dbReference type="EMBL" id="JAQQXQ010000002">
    <property type="protein sequence ID" value="MDC8753601.1"/>
    <property type="molecule type" value="Genomic_DNA"/>
</dbReference>
<keyword evidence="3 5" id="KW-0808">Transferase</keyword>
<evidence type="ECO:0000313" key="6">
    <source>
        <dbReference type="Proteomes" id="UP001216558"/>
    </source>
</evidence>
<evidence type="ECO:0000256" key="3">
    <source>
        <dbReference type="ARBA" id="ARBA00022679"/>
    </source>
</evidence>
<proteinExistence type="inferred from homology"/>
<dbReference type="EC" id="2.4.-.-" evidence="5"/>
<dbReference type="InterPro" id="IPR029044">
    <property type="entry name" value="Nucleotide-diphossugar_trans"/>
</dbReference>
<dbReference type="PANTHER" id="PTHR43685:SF5">
    <property type="entry name" value="GLYCOSYLTRANSFERASE EPSE-RELATED"/>
    <property type="match status" value="1"/>
</dbReference>
<dbReference type="PANTHER" id="PTHR43685">
    <property type="entry name" value="GLYCOSYLTRANSFERASE"/>
    <property type="match status" value="1"/>
</dbReference>
<reference evidence="5 6" key="1">
    <citation type="submission" date="2022-10" db="EMBL/GenBank/DDBJ databases">
        <title>Erythrobacter sp. sf7 Genome sequencing.</title>
        <authorList>
            <person name="Park S."/>
        </authorList>
    </citation>
    <scope>NUCLEOTIDE SEQUENCE [LARGE SCALE GENOMIC DNA]</scope>
    <source>
        <strain evidence="6">sf7</strain>
    </source>
</reference>
<dbReference type="SUPFAM" id="SSF53448">
    <property type="entry name" value="Nucleotide-diphospho-sugar transferases"/>
    <property type="match status" value="1"/>
</dbReference>
<evidence type="ECO:0000259" key="4">
    <source>
        <dbReference type="Pfam" id="PF00535"/>
    </source>
</evidence>
<dbReference type="InterPro" id="IPR050834">
    <property type="entry name" value="Glycosyltransf_2"/>
</dbReference>
<dbReference type="GO" id="GO:0016757">
    <property type="term" value="F:glycosyltransferase activity"/>
    <property type="evidence" value="ECO:0007669"/>
    <property type="project" value="UniProtKB-KW"/>
</dbReference>
<evidence type="ECO:0000256" key="2">
    <source>
        <dbReference type="ARBA" id="ARBA00022676"/>
    </source>
</evidence>
<dbReference type="Pfam" id="PF00535">
    <property type="entry name" value="Glycos_transf_2"/>
    <property type="match status" value="1"/>
</dbReference>
<dbReference type="Gene3D" id="3.90.550.10">
    <property type="entry name" value="Spore Coat Polysaccharide Biosynthesis Protein SpsA, Chain A"/>
    <property type="match status" value="1"/>
</dbReference>
<comment type="similarity">
    <text evidence="1">Belongs to the glycosyltransferase 2 family.</text>
</comment>
<evidence type="ECO:0000313" key="5">
    <source>
        <dbReference type="EMBL" id="MDC8753601.1"/>
    </source>
</evidence>
<organism evidence="5 6">
    <name type="scientific">Erythrobacter fulvus</name>
    <dbReference type="NCBI Taxonomy" id="2987523"/>
    <lineage>
        <taxon>Bacteria</taxon>
        <taxon>Pseudomonadati</taxon>
        <taxon>Pseudomonadota</taxon>
        <taxon>Alphaproteobacteria</taxon>
        <taxon>Sphingomonadales</taxon>
        <taxon>Erythrobacteraceae</taxon>
        <taxon>Erythrobacter/Porphyrobacter group</taxon>
        <taxon>Erythrobacter</taxon>
    </lineage>
</organism>
<keyword evidence="6" id="KW-1185">Reference proteome</keyword>
<gene>
    <name evidence="5" type="ORF">OIK40_02965</name>
</gene>
<evidence type="ECO:0000256" key="1">
    <source>
        <dbReference type="ARBA" id="ARBA00006739"/>
    </source>
</evidence>
<accession>A0ABT5JLG7</accession>
<name>A0ABT5JLG7_9SPHN</name>
<comment type="caution">
    <text evidence="5">The sequence shown here is derived from an EMBL/GenBank/DDBJ whole genome shotgun (WGS) entry which is preliminary data.</text>
</comment>
<dbReference type="Proteomes" id="UP001216558">
    <property type="component" value="Unassembled WGS sequence"/>
</dbReference>
<sequence length="306" mass="34175">MKSPLVSVVMPVYNAGRFLGAALDSILAQTFIDFELIAVDDGSTDGSSDILAEAAGRDPRVVVRRQQNGGVTKALNAGLQVARGTFIARMDADDIALPDRFERQVAYLMAHPTCVAVGGQVILMDQDDRALCRLPVPCDHAAIDRFHMEACVSAVCHPTAIIRTSAIRDIGGYRDTYTSAEDVDLFLRLAEVGSLVNLEEVVLRYRQHTESIGYKKRFEQRHSGWRAARDAAARRGQIFTLPEPRQTEAEVQLSDIFLKWAWWAHSEGNMTTFWHYARRFVFAKPFSQQTLRLLYAGIKSNFVEPG</sequence>